<dbReference type="InterPro" id="IPR032675">
    <property type="entry name" value="LRR_dom_sf"/>
</dbReference>
<dbReference type="SMART" id="SM00369">
    <property type="entry name" value="LRR_TYP"/>
    <property type="match status" value="5"/>
</dbReference>
<evidence type="ECO:0000259" key="9">
    <source>
        <dbReference type="Pfam" id="PF18052"/>
    </source>
</evidence>
<evidence type="ECO:0000259" key="8">
    <source>
        <dbReference type="Pfam" id="PF00931"/>
    </source>
</evidence>
<keyword evidence="6" id="KW-0067">ATP-binding</keyword>
<evidence type="ECO:0000256" key="6">
    <source>
        <dbReference type="ARBA" id="ARBA00022840"/>
    </source>
</evidence>
<dbReference type="Gene3D" id="1.10.10.10">
    <property type="entry name" value="Winged helix-like DNA-binding domain superfamily/Winged helix DNA-binding domain"/>
    <property type="match status" value="1"/>
</dbReference>
<feature type="domain" description="Disease resistance R13L4/SHOC-2-like LRR" evidence="11">
    <location>
        <begin position="1068"/>
        <end position="1212"/>
    </location>
</feature>
<keyword evidence="4" id="KW-0547">Nucleotide-binding</keyword>
<evidence type="ECO:0000313" key="13">
    <source>
        <dbReference type="EMBL" id="KAJ1256644.1"/>
    </source>
</evidence>
<dbReference type="OrthoDB" id="616692at2759"/>
<organism evidence="13 14">
    <name type="scientific">Paspalum vaginatum</name>
    <name type="common">seashore paspalum</name>
    <dbReference type="NCBI Taxonomy" id="158149"/>
    <lineage>
        <taxon>Eukaryota</taxon>
        <taxon>Viridiplantae</taxon>
        <taxon>Streptophyta</taxon>
        <taxon>Embryophyta</taxon>
        <taxon>Tracheophyta</taxon>
        <taxon>Spermatophyta</taxon>
        <taxon>Magnoliopsida</taxon>
        <taxon>Liliopsida</taxon>
        <taxon>Poales</taxon>
        <taxon>Poaceae</taxon>
        <taxon>PACMAD clade</taxon>
        <taxon>Panicoideae</taxon>
        <taxon>Andropogonodae</taxon>
        <taxon>Paspaleae</taxon>
        <taxon>Paspalinae</taxon>
        <taxon>Paspalum</taxon>
    </lineage>
</organism>
<dbReference type="GO" id="GO:0002758">
    <property type="term" value="P:innate immune response-activating signaling pathway"/>
    <property type="evidence" value="ECO:0007669"/>
    <property type="project" value="UniProtKB-ARBA"/>
</dbReference>
<evidence type="ECO:0000256" key="7">
    <source>
        <dbReference type="ARBA" id="ARBA00023054"/>
    </source>
</evidence>
<dbReference type="PANTHER" id="PTHR36766:SF56">
    <property type="match status" value="1"/>
</dbReference>
<dbReference type="InterPro" id="IPR003591">
    <property type="entry name" value="Leu-rich_rpt_typical-subtyp"/>
</dbReference>
<dbReference type="Pfam" id="PF23598">
    <property type="entry name" value="LRR_14"/>
    <property type="match status" value="2"/>
</dbReference>
<feature type="domain" description="NB-ARC" evidence="8">
    <location>
        <begin position="185"/>
        <end position="335"/>
    </location>
</feature>
<dbReference type="InterPro" id="IPR027417">
    <property type="entry name" value="P-loop_NTPase"/>
</dbReference>
<dbReference type="PRINTS" id="PR00364">
    <property type="entry name" value="DISEASERSIST"/>
</dbReference>
<protein>
    <submittedName>
        <fullName evidence="13">Uncharacterized protein</fullName>
    </submittedName>
</protein>
<reference evidence="13 14" key="1">
    <citation type="submission" date="2022-10" db="EMBL/GenBank/DDBJ databases">
        <title>WGS assembly of Paspalum vaginatum 540-79.</title>
        <authorList>
            <person name="Sun G."/>
            <person name="Wase N."/>
            <person name="Shu S."/>
            <person name="Jenkins J."/>
            <person name="Zhou B."/>
            <person name="Torres-Rodriguez J."/>
            <person name="Chen C."/>
            <person name="Sandor L."/>
            <person name="Plott C."/>
            <person name="Yoshinga Y."/>
            <person name="Daum C."/>
            <person name="Qi P."/>
            <person name="Barry K."/>
            <person name="Lipzen A."/>
            <person name="Berry L."/>
            <person name="Pedersen C."/>
            <person name="Gottilla T."/>
            <person name="Foltz A."/>
            <person name="Yu H."/>
            <person name="O'Malley R."/>
            <person name="Zhang C."/>
            <person name="Devos K."/>
            <person name="Sigmon B."/>
            <person name="Yu B."/>
            <person name="Obata T."/>
            <person name="Schmutz J."/>
            <person name="Schnable J."/>
        </authorList>
    </citation>
    <scope>NUCLEOTIDE SEQUENCE [LARGE SCALE GENOMIC DNA]</scope>
    <source>
        <strain evidence="14">cv. 540-79</strain>
    </source>
</reference>
<sequence length="1374" mass="153676">MTMVGVEVAAVRAAISATLNVVVNKLAPPVIEWYNSVEGVAEDLQELLDLVEEIKRWLDTSGYETMVTDTSFNWLKRLKEVAYDVDDIVDEFQLKAEKHCAASSVGVMSEYIMKPKSFIFRCKVASKIKKIKRRFAAVVKQRTDYTAVANSISVDPPVRPRNMRTGEISSWPDIDVTSVVGRVEDKKQIISKLEENDVQQKIKIISILGLGGSGKITLAKLVFNDGKIKKHFKVTLWVHVSQEFDVDKLVKKMFEAFADNNPGQHGVPYMKKTISDKLIGKRFLLVLDDVWIESQFHWEKIREFFINTGAPGSRILLTTRSSKVAETVGSTDPFSSWQLFMESYGMAANDLASEFLKAGKEIVGKCGGVPLAIKVLAGVLRGKEHIDQWTAMRDSNLLYVEGEEHRVAACLMLSYFHLPSHLKQCFTICSVFPKGHRIDKDQLIDLWIAHDMITVEDGVDYLDYVGHKCFNSLVQMSFVQDVEEEDRRVRCKMHDLVHDLARSILGDEVSSVVPMEVTKSTKRYRYFSLINQTTIVLPKNIFDKACAVYAAACGNSIFGKELKNARHLRSIMVEDIPVVSVPTTILQIKSLRYINISKVWILRALPEAISDVWSLQALHVTDCCNFIELPGSIGKLQKLRTLNLSGCKSLKRLPDSIGDCQMISSIDLYHCKKLTVLTTSIGKLQKLKTLKLSLCEELKCLPESIGDCQMISNIDLCNCWELKALPNSICRNEKLRVLRLGNTNIESLPSSFTMLRDLECLDLNKCRELVELPEGIGHLEKLQVLNLKDCEKLRGMPVGIGKLSGLQKLGLFVVGEGEKFARISELAHIGRNSEYLIIRGIVHVMEPDDAHKTCLKHKTNLQRLNLEWKRHHVGEVNPELEQAVLDALELPSGIKELKIRGYSGTQYARWMQNEVGGGVQGLSYFQLLRVMNLCNFSNLKHLHGLVELPSLEELVLRAMPSLESISGGPFPVLAKLVLYKLPSLGEVWIVTERTVSDRQGGGSCSNCTLYWGQVQVGNCITYLDITDCPKLKVKPYLPLSLQHWKLSGSSEQLLQSPGLCEGCTSSSSFSHLKKLRLLRMTGLLGYGLESLQILISLYNTERLQGLASLTSLQSLDVSLSAICELPECLGELRSLQKLTIRSCHSLRCLPQSMGHLTSLQVLSVDWCHALQQLPECLGELCSLRTLYVGGLRNINSFPQSLRHLTSLRDLRIGGCDALDELPECLGDLRSLCKLYIIGLPRLTCFPRSLCRLTSLELLRITDCPGLTSLPQGMKSLSSLEKLSIFSCPEIKTLPEGIKGLTSLKELWIQGCPDLAVRCEREKREDWHLISHIPVCLGILTASSGSSMKRFVISHCSLLSSCLSSSELLQISFAT</sequence>
<evidence type="ECO:0000256" key="2">
    <source>
        <dbReference type="ARBA" id="ARBA00022614"/>
    </source>
</evidence>
<dbReference type="Pfam" id="PF25019">
    <property type="entry name" value="LRR_R13L1-DRL21"/>
    <property type="match status" value="1"/>
</dbReference>
<dbReference type="InterPro" id="IPR056789">
    <property type="entry name" value="LRR_R13L1-DRL21"/>
</dbReference>
<gene>
    <name evidence="13" type="ORF">BS78_K337700</name>
</gene>
<dbReference type="InterPro" id="IPR041118">
    <property type="entry name" value="Rx_N"/>
</dbReference>
<dbReference type="GO" id="GO:0009626">
    <property type="term" value="P:plant-type hypersensitive response"/>
    <property type="evidence" value="ECO:0007669"/>
    <property type="project" value="UniProtKB-ARBA"/>
</dbReference>
<dbReference type="InterPro" id="IPR058922">
    <property type="entry name" value="WHD_DRP"/>
</dbReference>
<dbReference type="EMBL" id="MU629493">
    <property type="protein sequence ID" value="KAJ1256644.1"/>
    <property type="molecule type" value="Genomic_DNA"/>
</dbReference>
<evidence type="ECO:0000259" key="11">
    <source>
        <dbReference type="Pfam" id="PF23598"/>
    </source>
</evidence>
<evidence type="ECO:0000256" key="4">
    <source>
        <dbReference type="ARBA" id="ARBA00022741"/>
    </source>
</evidence>
<feature type="domain" description="Disease resistance R13L4/SHOC-2-like LRR" evidence="11">
    <location>
        <begin position="585"/>
        <end position="717"/>
    </location>
</feature>
<dbReference type="Gene3D" id="1.20.5.4130">
    <property type="match status" value="1"/>
</dbReference>
<comment type="similarity">
    <text evidence="1">Belongs to the disease resistance NB-LRR family.</text>
</comment>
<dbReference type="SUPFAM" id="SSF52047">
    <property type="entry name" value="RNI-like"/>
    <property type="match status" value="1"/>
</dbReference>
<dbReference type="PANTHER" id="PTHR36766">
    <property type="entry name" value="PLANT BROAD-SPECTRUM MILDEW RESISTANCE PROTEIN RPW8"/>
    <property type="match status" value="1"/>
</dbReference>
<feature type="domain" description="Disease resistance N-terminal" evidence="9">
    <location>
        <begin position="19"/>
        <end position="103"/>
    </location>
</feature>
<dbReference type="Proteomes" id="UP001164776">
    <property type="component" value="Unassembled WGS sequence"/>
</dbReference>
<keyword evidence="7" id="KW-0175">Coiled coil</keyword>
<dbReference type="Gene3D" id="1.10.8.430">
    <property type="entry name" value="Helical domain of apoptotic protease-activating factors"/>
    <property type="match status" value="1"/>
</dbReference>
<evidence type="ECO:0000259" key="10">
    <source>
        <dbReference type="Pfam" id="PF23559"/>
    </source>
</evidence>
<keyword evidence="2" id="KW-0433">Leucine-rich repeat</keyword>
<dbReference type="SUPFAM" id="SSF52540">
    <property type="entry name" value="P-loop containing nucleoside triphosphate hydrolases"/>
    <property type="match status" value="1"/>
</dbReference>
<dbReference type="Gene3D" id="3.80.10.10">
    <property type="entry name" value="Ribonuclease Inhibitor"/>
    <property type="match status" value="4"/>
</dbReference>
<keyword evidence="14" id="KW-1185">Reference proteome</keyword>
<keyword evidence="5" id="KW-0611">Plant defense</keyword>
<feature type="domain" description="Disease resistance protein winged helix" evidence="10">
    <location>
        <begin position="431"/>
        <end position="501"/>
    </location>
</feature>
<dbReference type="InterPro" id="IPR036388">
    <property type="entry name" value="WH-like_DNA-bd_sf"/>
</dbReference>
<comment type="caution">
    <text evidence="13">The sequence shown here is derived from an EMBL/GenBank/DDBJ whole genome shotgun (WGS) entry which is preliminary data.</text>
</comment>
<dbReference type="GO" id="GO:0042742">
    <property type="term" value="P:defense response to bacterium"/>
    <property type="evidence" value="ECO:0007669"/>
    <property type="project" value="UniProtKB-ARBA"/>
</dbReference>
<evidence type="ECO:0000256" key="5">
    <source>
        <dbReference type="ARBA" id="ARBA00022821"/>
    </source>
</evidence>
<dbReference type="GO" id="GO:0043531">
    <property type="term" value="F:ADP binding"/>
    <property type="evidence" value="ECO:0007669"/>
    <property type="project" value="InterPro"/>
</dbReference>
<evidence type="ECO:0000256" key="1">
    <source>
        <dbReference type="ARBA" id="ARBA00008894"/>
    </source>
</evidence>
<evidence type="ECO:0000256" key="3">
    <source>
        <dbReference type="ARBA" id="ARBA00022737"/>
    </source>
</evidence>
<dbReference type="FunFam" id="1.10.10.10:FF:000322">
    <property type="entry name" value="Probable disease resistance protein At1g63360"/>
    <property type="match status" value="1"/>
</dbReference>
<evidence type="ECO:0000313" key="14">
    <source>
        <dbReference type="Proteomes" id="UP001164776"/>
    </source>
</evidence>
<accession>A0A9W8CEN9</accession>
<dbReference type="Gene3D" id="3.40.50.300">
    <property type="entry name" value="P-loop containing nucleotide triphosphate hydrolases"/>
    <property type="match status" value="1"/>
</dbReference>
<proteinExistence type="inferred from homology"/>
<evidence type="ECO:0000259" key="12">
    <source>
        <dbReference type="Pfam" id="PF25019"/>
    </source>
</evidence>
<dbReference type="Pfam" id="PF18052">
    <property type="entry name" value="Rx_N"/>
    <property type="match status" value="1"/>
</dbReference>
<dbReference type="Pfam" id="PF23559">
    <property type="entry name" value="WHD_DRP"/>
    <property type="match status" value="1"/>
</dbReference>
<dbReference type="InterPro" id="IPR042197">
    <property type="entry name" value="Apaf_helical"/>
</dbReference>
<dbReference type="InterPro" id="IPR055414">
    <property type="entry name" value="LRR_R13L4/SHOC2-like"/>
</dbReference>
<dbReference type="GO" id="GO:0005524">
    <property type="term" value="F:ATP binding"/>
    <property type="evidence" value="ECO:0007669"/>
    <property type="project" value="UniProtKB-KW"/>
</dbReference>
<dbReference type="InterPro" id="IPR002182">
    <property type="entry name" value="NB-ARC"/>
</dbReference>
<feature type="domain" description="R13L1/DRL21-like LRR repeat region" evidence="12">
    <location>
        <begin position="823"/>
        <end position="959"/>
    </location>
</feature>
<keyword evidence="3" id="KW-0677">Repeat</keyword>
<name>A0A9W8CEN9_9POAL</name>
<dbReference type="Pfam" id="PF00931">
    <property type="entry name" value="NB-ARC"/>
    <property type="match status" value="1"/>
</dbReference>